<protein>
    <submittedName>
        <fullName evidence="1">Uncharacterized protein</fullName>
    </submittedName>
</protein>
<dbReference type="EMBL" id="MT143680">
    <property type="protein sequence ID" value="QJB00072.1"/>
    <property type="molecule type" value="Genomic_DNA"/>
</dbReference>
<gene>
    <name evidence="1" type="ORF">MM171A00707_0005</name>
</gene>
<name>A0A6M3M4Z8_9ZZZZ</name>
<organism evidence="1">
    <name type="scientific">viral metagenome</name>
    <dbReference type="NCBI Taxonomy" id="1070528"/>
    <lineage>
        <taxon>unclassified sequences</taxon>
        <taxon>metagenomes</taxon>
        <taxon>organismal metagenomes</taxon>
    </lineage>
</organism>
<sequence>MIKMVKCPKCGEEIPFEEYETHWDQCKGETRDIKLFDGTTRNVTLDELKVILRHDDPIISVDVIEAVWDNVPNLEEILKQYREGTLPKAENPEREAEERALTKVLVGKLLTPFQEMQEENAKKLGFESLKDYEIHKEVVFANENTFEGVIIYPLDQVQLIGDFSYAIEYPEAMPPGMSDPVDWGLSNYLPIISENGVFVGYADKKPEYRQDRFPSGVYTKDYAALKKLLTENGWVYAGNTWAREA</sequence>
<dbReference type="AlphaFoldDB" id="A0A6M3M4Z8"/>
<evidence type="ECO:0000313" key="1">
    <source>
        <dbReference type="EMBL" id="QJB00072.1"/>
    </source>
</evidence>
<accession>A0A6M3M4Z8</accession>
<proteinExistence type="predicted"/>
<reference evidence="1" key="1">
    <citation type="submission" date="2020-03" db="EMBL/GenBank/DDBJ databases">
        <title>The deep terrestrial virosphere.</title>
        <authorList>
            <person name="Holmfeldt K."/>
            <person name="Nilsson E."/>
            <person name="Simone D."/>
            <person name="Lopez-Fernandez M."/>
            <person name="Wu X."/>
            <person name="de Brujin I."/>
            <person name="Lundin D."/>
            <person name="Andersson A."/>
            <person name="Bertilsson S."/>
            <person name="Dopson M."/>
        </authorList>
    </citation>
    <scope>NUCLEOTIDE SEQUENCE</scope>
    <source>
        <strain evidence="1">MM171A00707</strain>
    </source>
</reference>